<name>A0A9P5PZI3_9AGAR</name>
<gene>
    <name evidence="1" type="ORF">BDP27DRAFT_1361290</name>
</gene>
<protein>
    <recommendedName>
        <fullName evidence="3">F-box domain-containing protein</fullName>
    </recommendedName>
</protein>
<sequence>MSISSVCKRWRSIAHSSPAIWSRISLELSAENSRLSDVRSVLSGFLRAVELHLHHSGEHPLTLKLDISGSIYQPVVPGPLLAFDLACNHSWCSFEMGGPYTISCIPKPRFDSIQNCRSLKNLAITVESRFSLSGILEPYSHLFPMLTNIPKTLWSSLNVNIVDDRIVDVFNYAFSPKELVLREGPECCHFTLSRPVSPQLCTSVLILKLELHEALGYGGPLVDYAFSSFTFPSLSCLAIMTNGYHPYQGPWPEATLAAFLDRSSCSLTYFGVKRISVSDVDLIAALKLMPSLVTLRVDDTPAGDDQISPITPRFICSLHGFLWSEQNYSSSALIPKLHELQLTFDGLEFDDSVFINMVSSRWLPNKQHTWGVRLDCLRVVTLRFNERAVDHAVYSPLDYLEKSWDESGGSRNG</sequence>
<dbReference type="Proteomes" id="UP000772434">
    <property type="component" value="Unassembled WGS sequence"/>
</dbReference>
<evidence type="ECO:0008006" key="3">
    <source>
        <dbReference type="Google" id="ProtNLM"/>
    </source>
</evidence>
<accession>A0A9P5PZI3</accession>
<proteinExistence type="predicted"/>
<dbReference type="AlphaFoldDB" id="A0A9P5PZI3"/>
<dbReference type="SUPFAM" id="SSF81383">
    <property type="entry name" value="F-box domain"/>
    <property type="match status" value="1"/>
</dbReference>
<dbReference type="EMBL" id="JADNRY010000027">
    <property type="protein sequence ID" value="KAF9072043.1"/>
    <property type="molecule type" value="Genomic_DNA"/>
</dbReference>
<keyword evidence="2" id="KW-1185">Reference proteome</keyword>
<reference evidence="1" key="1">
    <citation type="submission" date="2020-11" db="EMBL/GenBank/DDBJ databases">
        <authorList>
            <consortium name="DOE Joint Genome Institute"/>
            <person name="Ahrendt S."/>
            <person name="Riley R."/>
            <person name="Andreopoulos W."/>
            <person name="Labutti K."/>
            <person name="Pangilinan J."/>
            <person name="Ruiz-Duenas F.J."/>
            <person name="Barrasa J.M."/>
            <person name="Sanchez-Garcia M."/>
            <person name="Camarero S."/>
            <person name="Miyauchi S."/>
            <person name="Serrano A."/>
            <person name="Linde D."/>
            <person name="Babiker R."/>
            <person name="Drula E."/>
            <person name="Ayuso-Fernandez I."/>
            <person name="Pacheco R."/>
            <person name="Padilla G."/>
            <person name="Ferreira P."/>
            <person name="Barriuso J."/>
            <person name="Kellner H."/>
            <person name="Castanera R."/>
            <person name="Alfaro M."/>
            <person name="Ramirez L."/>
            <person name="Pisabarro A.G."/>
            <person name="Kuo A."/>
            <person name="Tritt A."/>
            <person name="Lipzen A."/>
            <person name="He G."/>
            <person name="Yan M."/>
            <person name="Ng V."/>
            <person name="Cullen D."/>
            <person name="Martin F."/>
            <person name="Rosso M.-N."/>
            <person name="Henrissat B."/>
            <person name="Hibbett D."/>
            <person name="Martinez A.T."/>
            <person name="Grigoriev I.V."/>
        </authorList>
    </citation>
    <scope>NUCLEOTIDE SEQUENCE</scope>
    <source>
        <strain evidence="1">AH 40177</strain>
    </source>
</reference>
<organism evidence="1 2">
    <name type="scientific">Rhodocollybia butyracea</name>
    <dbReference type="NCBI Taxonomy" id="206335"/>
    <lineage>
        <taxon>Eukaryota</taxon>
        <taxon>Fungi</taxon>
        <taxon>Dikarya</taxon>
        <taxon>Basidiomycota</taxon>
        <taxon>Agaricomycotina</taxon>
        <taxon>Agaricomycetes</taxon>
        <taxon>Agaricomycetidae</taxon>
        <taxon>Agaricales</taxon>
        <taxon>Marasmiineae</taxon>
        <taxon>Omphalotaceae</taxon>
        <taxon>Rhodocollybia</taxon>
    </lineage>
</organism>
<comment type="caution">
    <text evidence="1">The sequence shown here is derived from an EMBL/GenBank/DDBJ whole genome shotgun (WGS) entry which is preliminary data.</text>
</comment>
<evidence type="ECO:0000313" key="2">
    <source>
        <dbReference type="Proteomes" id="UP000772434"/>
    </source>
</evidence>
<dbReference type="OrthoDB" id="3030719at2759"/>
<dbReference type="InterPro" id="IPR036047">
    <property type="entry name" value="F-box-like_dom_sf"/>
</dbReference>
<evidence type="ECO:0000313" key="1">
    <source>
        <dbReference type="EMBL" id="KAF9072043.1"/>
    </source>
</evidence>